<proteinExistence type="predicted"/>
<dbReference type="Proteomes" id="UP000596661">
    <property type="component" value="Chromosome 2"/>
</dbReference>
<reference evidence="2" key="2">
    <citation type="submission" date="2021-03" db="UniProtKB">
        <authorList>
            <consortium name="EnsemblPlants"/>
        </authorList>
    </citation>
    <scope>IDENTIFICATION</scope>
</reference>
<dbReference type="PANTHER" id="PTHR33116">
    <property type="entry name" value="REVERSE TRANSCRIPTASE ZINC-BINDING DOMAIN-CONTAINING PROTEIN-RELATED-RELATED"/>
    <property type="match status" value="1"/>
</dbReference>
<evidence type="ECO:0000259" key="1">
    <source>
        <dbReference type="Pfam" id="PF13966"/>
    </source>
</evidence>
<dbReference type="AlphaFoldDB" id="A0A803NWR8"/>
<dbReference type="EMBL" id="UZAU01000234">
    <property type="status" value="NOT_ANNOTATED_CDS"/>
    <property type="molecule type" value="Genomic_DNA"/>
</dbReference>
<dbReference type="InterPro" id="IPR026960">
    <property type="entry name" value="RVT-Znf"/>
</dbReference>
<organism evidence="2 3">
    <name type="scientific">Cannabis sativa</name>
    <name type="common">Hemp</name>
    <name type="synonym">Marijuana</name>
    <dbReference type="NCBI Taxonomy" id="3483"/>
    <lineage>
        <taxon>Eukaryota</taxon>
        <taxon>Viridiplantae</taxon>
        <taxon>Streptophyta</taxon>
        <taxon>Embryophyta</taxon>
        <taxon>Tracheophyta</taxon>
        <taxon>Spermatophyta</taxon>
        <taxon>Magnoliopsida</taxon>
        <taxon>eudicotyledons</taxon>
        <taxon>Gunneridae</taxon>
        <taxon>Pentapetalae</taxon>
        <taxon>rosids</taxon>
        <taxon>fabids</taxon>
        <taxon>Rosales</taxon>
        <taxon>Cannabaceae</taxon>
        <taxon>Cannabis</taxon>
    </lineage>
</organism>
<feature type="domain" description="Reverse transcriptase zinc-binding" evidence="1">
    <location>
        <begin position="117"/>
        <end position="195"/>
    </location>
</feature>
<reference evidence="2" key="1">
    <citation type="submission" date="2018-11" db="EMBL/GenBank/DDBJ databases">
        <authorList>
            <person name="Grassa J C."/>
        </authorList>
    </citation>
    <scope>NUCLEOTIDE SEQUENCE [LARGE SCALE GENOMIC DNA]</scope>
</reference>
<name>A0A803NWR8_CANSA</name>
<dbReference type="Pfam" id="PF13966">
    <property type="entry name" value="zf-RVT"/>
    <property type="match status" value="1"/>
</dbReference>
<sequence>MDITHLPQPRARVVTKLHRASWDKVCLPKGLGGVGFRDGKNWNKALMAKFLWALANKQDSLWVKWINSIYLKGRDIWSFPKTQDTSWYFKKLLKLRDSTDEAKLRQAVKGTKLKAKVFYNLLVKKPKVQYSKGIWDNLLLPKHRFVYWQIINTQLLTRDFLSKFLPLQSTLCPVCDSEEESHEHIFYRCIFTKRVQLEVNSWLGNYSWPSSNIDLSYRCDFKKHDLRNRLMNMVTAAVYYQIWANRNCCFFDVTCASPKSISLEVRNIVQLRVSSKGPFKRSHGNSYLLNVIKNW</sequence>
<keyword evidence="3" id="KW-1185">Reference proteome</keyword>
<dbReference type="EnsemblPlants" id="evm.model.02.2185">
    <property type="protein sequence ID" value="cds.evm.model.02.2185"/>
    <property type="gene ID" value="evm.TU.02.2185"/>
</dbReference>
<evidence type="ECO:0000313" key="3">
    <source>
        <dbReference type="Proteomes" id="UP000596661"/>
    </source>
</evidence>
<dbReference type="PANTHER" id="PTHR33116:SF84">
    <property type="entry name" value="RNA-DIRECTED DNA POLYMERASE"/>
    <property type="match status" value="1"/>
</dbReference>
<evidence type="ECO:0000313" key="2">
    <source>
        <dbReference type="EnsemblPlants" id="cds.evm.model.02.2185"/>
    </source>
</evidence>
<accession>A0A803NWR8</accession>
<protein>
    <recommendedName>
        <fullName evidence="1">Reverse transcriptase zinc-binding domain-containing protein</fullName>
    </recommendedName>
</protein>
<dbReference type="Gramene" id="evm.model.02.2185">
    <property type="protein sequence ID" value="cds.evm.model.02.2185"/>
    <property type="gene ID" value="evm.TU.02.2185"/>
</dbReference>